<evidence type="ECO:0000313" key="8">
    <source>
        <dbReference type="Proteomes" id="UP001159042"/>
    </source>
</evidence>
<dbReference type="Gene3D" id="3.30.160.60">
    <property type="entry name" value="Classic Zinc Finger"/>
    <property type="match status" value="6"/>
</dbReference>
<sequence>NQDFKQVSVNVKSEYDSVENRTDEHGSRSIHEPFQLGVRASISKTENIHKCSSINDAVKIEKYEILTDNDVDEKCSHTRIKVEYEGEYQIYKTEKLDEYDAEVEDQVSLVYEDGIKVKAEESGTAVPNNCFSSTYRVVEHLNKSERLEVPDVKTNPDNGVAESAIETDFVIHADGGNNFASVNKNKNPSNVQDKRHACDLCSYKSAWRNDLKRHTVTHMDSSKIKWYKCDTCSYKSKHNKVLKTHMLRHKDLSEIKWHECDLCDYKSKYKADLKFHSIQHKDPSEIDWYKCSLCDYKTIRSCSLNAHMLIHKHPSEVTWYECNLCDYKTNRKDSLKLHVVQHKKPSEINWYECALCDYKSKYKKGLRTHNLLRHKNHSEIKWHKCTLCNYKTKQRHLLKPHSVSKHKNVSDVIWHECSLCEYKAVRKYFLDVHMLKHKDASETKWYRCDFCDYKSNRKDTLKRHTMKHTDGPKYEMINDGNVDKNGVLRLSLKMIKGFRNADFSVGENNVPNMDKYGYTDVGRSTTKSSNKYDSLINDAIKIERHEVLLNDVGIKIESDLWAQEQEHCSVADLNAGCSKNMDTCAGILKEHCYFKANCTVIKTEYECVDIKSEVGETSMSGNIHESHSLGGITTEEDYIKIKTEESGTASRDCFQPDHQDSEGLNKPEQFEAPNIKMVLDNAVPESYPKKESPIKKCIQVHSYAQDCLKRNINPVNVKKPMRYLTRVTLPQKDPSKIKWHKCKLCDYKSMKRSGLVTHNIFYHKAPASRSWNWCDMCDYKSQYKTDLMTHILLRHKDPTQVIWQKCSLCEYETVRKNNLYTHMLKNHVDTSTTGDFKCDTCNFKSRWKDALDTHVIVNHVNPVWYKCGSCNYRSTRECSVRSHMIRHHTSS</sequence>
<dbReference type="GO" id="GO:0008270">
    <property type="term" value="F:zinc ion binding"/>
    <property type="evidence" value="ECO:0007669"/>
    <property type="project" value="UniProtKB-KW"/>
</dbReference>
<evidence type="ECO:0000313" key="7">
    <source>
        <dbReference type="EMBL" id="KAJ8910022.1"/>
    </source>
</evidence>
<dbReference type="InterPro" id="IPR036236">
    <property type="entry name" value="Znf_C2H2_sf"/>
</dbReference>
<dbReference type="FunFam" id="3.30.160.60:FF:002203">
    <property type="entry name" value="Zinc finger protein 142-like Protein"/>
    <property type="match status" value="1"/>
</dbReference>
<organism evidence="7 8">
    <name type="scientific">Exocentrus adspersus</name>
    <dbReference type="NCBI Taxonomy" id="1586481"/>
    <lineage>
        <taxon>Eukaryota</taxon>
        <taxon>Metazoa</taxon>
        <taxon>Ecdysozoa</taxon>
        <taxon>Arthropoda</taxon>
        <taxon>Hexapoda</taxon>
        <taxon>Insecta</taxon>
        <taxon>Pterygota</taxon>
        <taxon>Neoptera</taxon>
        <taxon>Endopterygota</taxon>
        <taxon>Coleoptera</taxon>
        <taxon>Polyphaga</taxon>
        <taxon>Cucujiformia</taxon>
        <taxon>Chrysomeloidea</taxon>
        <taxon>Cerambycidae</taxon>
        <taxon>Lamiinae</taxon>
        <taxon>Acanthocinini</taxon>
        <taxon>Exocentrus</taxon>
    </lineage>
</organism>
<reference evidence="7 8" key="1">
    <citation type="journal article" date="2023" name="Insect Mol. Biol.">
        <title>Genome sequencing provides insights into the evolution of gene families encoding plant cell wall-degrading enzymes in longhorned beetles.</title>
        <authorList>
            <person name="Shin N.R."/>
            <person name="Okamura Y."/>
            <person name="Kirsch R."/>
            <person name="Pauchet Y."/>
        </authorList>
    </citation>
    <scope>NUCLEOTIDE SEQUENCE [LARGE SCALE GENOMIC DNA]</scope>
    <source>
        <strain evidence="7">EAD_L_NR</strain>
    </source>
</reference>
<dbReference type="PANTHER" id="PTHR24403">
    <property type="entry name" value="ZINC FINGER PROTEIN"/>
    <property type="match status" value="1"/>
</dbReference>
<dbReference type="PANTHER" id="PTHR24403:SF67">
    <property type="entry name" value="FI01116P-RELATED"/>
    <property type="match status" value="1"/>
</dbReference>
<keyword evidence="1" id="KW-0479">Metal-binding</keyword>
<dbReference type="GO" id="GO:0045944">
    <property type="term" value="P:positive regulation of transcription by RNA polymerase II"/>
    <property type="evidence" value="ECO:0007669"/>
    <property type="project" value="TreeGrafter"/>
</dbReference>
<dbReference type="Proteomes" id="UP001159042">
    <property type="component" value="Unassembled WGS sequence"/>
</dbReference>
<dbReference type="SMART" id="SM00355">
    <property type="entry name" value="ZnF_C2H2"/>
    <property type="match status" value="14"/>
</dbReference>
<keyword evidence="4" id="KW-0862">Zinc</keyword>
<name>A0AAV8V788_9CUCU</name>
<dbReference type="SUPFAM" id="SSF57667">
    <property type="entry name" value="beta-beta-alpha zinc fingers"/>
    <property type="match status" value="3"/>
</dbReference>
<keyword evidence="2" id="KW-0677">Repeat</keyword>
<keyword evidence="8" id="KW-1185">Reference proteome</keyword>
<evidence type="ECO:0000256" key="5">
    <source>
        <dbReference type="PROSITE-ProRule" id="PRU00042"/>
    </source>
</evidence>
<protein>
    <recommendedName>
        <fullName evidence="6">C2H2-type domain-containing protein</fullName>
    </recommendedName>
</protein>
<keyword evidence="3 5" id="KW-0863">Zinc-finger</keyword>
<feature type="domain" description="C2H2-type" evidence="6">
    <location>
        <begin position="289"/>
        <end position="316"/>
    </location>
</feature>
<feature type="domain" description="C2H2-type" evidence="6">
    <location>
        <begin position="446"/>
        <end position="473"/>
    </location>
</feature>
<dbReference type="InterPro" id="IPR013087">
    <property type="entry name" value="Znf_C2H2_type"/>
</dbReference>
<proteinExistence type="predicted"/>
<evidence type="ECO:0000256" key="1">
    <source>
        <dbReference type="ARBA" id="ARBA00022723"/>
    </source>
</evidence>
<dbReference type="GO" id="GO:0005634">
    <property type="term" value="C:nucleus"/>
    <property type="evidence" value="ECO:0007669"/>
    <property type="project" value="TreeGrafter"/>
</dbReference>
<dbReference type="EMBL" id="JANEYG010000369">
    <property type="protein sequence ID" value="KAJ8910022.1"/>
    <property type="molecule type" value="Genomic_DNA"/>
</dbReference>
<dbReference type="PROSITE" id="PS50157">
    <property type="entry name" value="ZINC_FINGER_C2H2_2"/>
    <property type="match status" value="2"/>
</dbReference>
<evidence type="ECO:0000256" key="2">
    <source>
        <dbReference type="ARBA" id="ARBA00022737"/>
    </source>
</evidence>
<comment type="caution">
    <text evidence="7">The sequence shown here is derived from an EMBL/GenBank/DDBJ whole genome shotgun (WGS) entry which is preliminary data.</text>
</comment>
<evidence type="ECO:0000256" key="3">
    <source>
        <dbReference type="ARBA" id="ARBA00022771"/>
    </source>
</evidence>
<accession>A0AAV8V788</accession>
<feature type="non-terminal residue" evidence="7">
    <location>
        <position position="1"/>
    </location>
</feature>
<dbReference type="InterPro" id="IPR050688">
    <property type="entry name" value="Zinc_finger/UBP_domain"/>
</dbReference>
<evidence type="ECO:0000259" key="6">
    <source>
        <dbReference type="PROSITE" id="PS50157"/>
    </source>
</evidence>
<dbReference type="AlphaFoldDB" id="A0AAV8V788"/>
<evidence type="ECO:0000256" key="4">
    <source>
        <dbReference type="ARBA" id="ARBA00022833"/>
    </source>
</evidence>
<gene>
    <name evidence="7" type="ORF">NQ315_003452</name>
</gene>